<evidence type="ECO:0000313" key="1">
    <source>
        <dbReference type="EMBL" id="EDS75623.1"/>
    </source>
</evidence>
<accession>B1C0D3</accession>
<gene>
    <name evidence="1" type="ORF">CLOSPI_00662</name>
</gene>
<dbReference type="AlphaFoldDB" id="B1C0D3"/>
<reference evidence="1" key="1">
    <citation type="submission" date="2008-02" db="EMBL/GenBank/DDBJ databases">
        <authorList>
            <person name="Fulton L."/>
            <person name="Clifton S."/>
            <person name="Fulton B."/>
            <person name="Xu J."/>
            <person name="Minx P."/>
            <person name="Pepin K.H."/>
            <person name="Johnson M."/>
            <person name="Thiruvilangam P."/>
            <person name="Bhonagiri V."/>
            <person name="Nash W.E."/>
            <person name="Mardis E.R."/>
            <person name="Wilson R.K."/>
        </authorList>
    </citation>
    <scope>NUCLEOTIDE SEQUENCE [LARGE SCALE GENOMIC DNA]</scope>
    <source>
        <strain evidence="1">DSM 1552</strain>
    </source>
</reference>
<comment type="caution">
    <text evidence="1">The sequence shown here is derived from an EMBL/GenBank/DDBJ whole genome shotgun (WGS) entry which is preliminary data.</text>
</comment>
<dbReference type="EMBL" id="ABIK02000005">
    <property type="protein sequence ID" value="EDS75623.1"/>
    <property type="molecule type" value="Genomic_DNA"/>
</dbReference>
<sequence>MLSIKDKQLVELKKIEFEKCDNPKLNRGDHHASFMPRNVQLKKYSDIPYSCKSVLNILQYFGLNCITFKEFYKNSSEVQGTVVISTYRQNETNDIIYGNLYLKKGFYSKVELVFPPGVGKCIACYCDKKIDYKTIHELATSLAII</sequence>
<dbReference type="HOGENOM" id="CLU_1783531_0_0_9"/>
<evidence type="ECO:0000313" key="2">
    <source>
        <dbReference type="Proteomes" id="UP000004910"/>
    </source>
</evidence>
<keyword evidence="2" id="KW-1185">Reference proteome</keyword>
<dbReference type="Proteomes" id="UP000004910">
    <property type="component" value="Unassembled WGS sequence"/>
</dbReference>
<protein>
    <submittedName>
        <fullName evidence="1">Uncharacterized protein</fullName>
    </submittedName>
</protein>
<name>B1C0D3_9FIRM</name>
<dbReference type="STRING" id="428126.CLOSPI_00662"/>
<proteinExistence type="predicted"/>
<organism evidence="1 2">
    <name type="scientific">Thomasclavelia spiroformis DSM 1552</name>
    <dbReference type="NCBI Taxonomy" id="428126"/>
    <lineage>
        <taxon>Bacteria</taxon>
        <taxon>Bacillati</taxon>
        <taxon>Bacillota</taxon>
        <taxon>Erysipelotrichia</taxon>
        <taxon>Erysipelotrichales</taxon>
        <taxon>Coprobacillaceae</taxon>
        <taxon>Thomasclavelia</taxon>
    </lineage>
</organism>
<reference evidence="1" key="2">
    <citation type="submission" date="2014-06" db="EMBL/GenBank/DDBJ databases">
        <title>Draft genome sequence of Clostridium spiroforme (DSM 1552).</title>
        <authorList>
            <person name="Sudarsanam P."/>
            <person name="Ley R."/>
            <person name="Guruge J."/>
            <person name="Turnbaugh P.J."/>
            <person name="Mahowald M."/>
            <person name="Liep D."/>
            <person name="Gordon J."/>
        </authorList>
    </citation>
    <scope>NUCLEOTIDE SEQUENCE</scope>
    <source>
        <strain evidence="1">DSM 1552</strain>
    </source>
</reference>